<name>A0ABZ1EPD1_9ACTN</name>
<organism evidence="4 5">
    <name type="scientific">Streptomyces cyaneofuscatus</name>
    <dbReference type="NCBI Taxonomy" id="66883"/>
    <lineage>
        <taxon>Bacteria</taxon>
        <taxon>Bacillati</taxon>
        <taxon>Actinomycetota</taxon>
        <taxon>Actinomycetes</taxon>
        <taxon>Kitasatosporales</taxon>
        <taxon>Streptomycetaceae</taxon>
        <taxon>Streptomyces</taxon>
    </lineage>
</organism>
<dbReference type="Proteomes" id="UP001356428">
    <property type="component" value="Chromosome"/>
</dbReference>
<dbReference type="Pfam" id="PF11258">
    <property type="entry name" value="DUF3048"/>
    <property type="match status" value="1"/>
</dbReference>
<dbReference type="EMBL" id="CP109083">
    <property type="protein sequence ID" value="WSB05931.1"/>
    <property type="molecule type" value="Genomic_DNA"/>
</dbReference>
<dbReference type="Gene3D" id="3.50.90.10">
    <property type="entry name" value="YerB-like"/>
    <property type="match status" value="1"/>
</dbReference>
<feature type="domain" description="DUF3048" evidence="2">
    <location>
        <begin position="65"/>
        <end position="190"/>
    </location>
</feature>
<reference evidence="4 5" key="1">
    <citation type="submission" date="2022-10" db="EMBL/GenBank/DDBJ databases">
        <title>The complete genomes of actinobacterial strains from the NBC collection.</title>
        <authorList>
            <person name="Joergensen T.S."/>
            <person name="Alvarez Arevalo M."/>
            <person name="Sterndorff E.B."/>
            <person name="Faurdal D."/>
            <person name="Vuksanovic O."/>
            <person name="Mourched A.-S."/>
            <person name="Charusanti P."/>
            <person name="Shaw S."/>
            <person name="Blin K."/>
            <person name="Weber T."/>
        </authorList>
    </citation>
    <scope>NUCLEOTIDE SEQUENCE [LARGE SCALE GENOMIC DNA]</scope>
    <source>
        <strain evidence="4 5">NBC 01792</strain>
    </source>
</reference>
<evidence type="ECO:0000256" key="1">
    <source>
        <dbReference type="SAM" id="MobiDB-lite"/>
    </source>
</evidence>
<dbReference type="InterPro" id="IPR035328">
    <property type="entry name" value="DUF3048_C"/>
</dbReference>
<dbReference type="InterPro" id="IPR021416">
    <property type="entry name" value="DUF3048_N"/>
</dbReference>
<evidence type="ECO:0000259" key="2">
    <source>
        <dbReference type="Pfam" id="PF11258"/>
    </source>
</evidence>
<keyword evidence="5" id="KW-1185">Reference proteome</keyword>
<dbReference type="InterPro" id="IPR023158">
    <property type="entry name" value="YerB-like_sf"/>
</dbReference>
<protein>
    <submittedName>
        <fullName evidence="4">DUF3048 domain-containing protein</fullName>
    </submittedName>
</protein>
<dbReference type="SUPFAM" id="SSF159774">
    <property type="entry name" value="YerB-like"/>
    <property type="match status" value="1"/>
</dbReference>
<sequence length="335" mass="35376">MSVARSKTSAPSKTSARSKASVRSKPSVAALLTALLLILLAAGCTGGGGSEPESRSSSPSGTGADAKVLAVKIDNVAPARPQTGLERADIVYVEQVEAGLSRLLAVYSSDVPPVIGPVRSARETDLELLRQFDRPVLAFSGAQSRLLPVIERAPLDAVPPSAAPRAYFRGADRPAPHNLYLRPERIPYTASGTEAVEALGLRFGPAPPGGSAEDSRTVRFPSARTTFTWSAERERWLVAMDGSPARTSEGEPLGAATVIVQDVTVRPSDFGDRSGNNTPFTETVGSGTAHVLRDGKAYEARWARTAADADTRFSTPDGTRIDLAEGPLWIVYAAR</sequence>
<proteinExistence type="predicted"/>
<dbReference type="Pfam" id="PF17479">
    <property type="entry name" value="DUF3048_C"/>
    <property type="match status" value="1"/>
</dbReference>
<evidence type="ECO:0000313" key="5">
    <source>
        <dbReference type="Proteomes" id="UP001356428"/>
    </source>
</evidence>
<dbReference type="RefSeq" id="WP_326707420.1">
    <property type="nucleotide sequence ID" value="NZ_CP109083.1"/>
</dbReference>
<evidence type="ECO:0000259" key="3">
    <source>
        <dbReference type="Pfam" id="PF17479"/>
    </source>
</evidence>
<evidence type="ECO:0000313" key="4">
    <source>
        <dbReference type="EMBL" id="WSB05931.1"/>
    </source>
</evidence>
<feature type="compositionally biased region" description="Polar residues" evidence="1">
    <location>
        <begin position="1"/>
        <end position="18"/>
    </location>
</feature>
<gene>
    <name evidence="4" type="ORF">OG849_01030</name>
</gene>
<accession>A0ABZ1EPD1</accession>
<feature type="region of interest" description="Disordered" evidence="1">
    <location>
        <begin position="1"/>
        <end position="25"/>
    </location>
</feature>
<feature type="domain" description="DUF3048" evidence="3">
    <location>
        <begin position="217"/>
        <end position="330"/>
    </location>
</feature>